<dbReference type="PROSITE" id="PS00086">
    <property type="entry name" value="CYTOCHROME_P450"/>
    <property type="match status" value="1"/>
</dbReference>
<dbReference type="GO" id="GO:0016712">
    <property type="term" value="F:oxidoreductase activity, acting on paired donors, with incorporation or reduction of molecular oxygen, reduced flavin or flavoprotein as one donor, and incorporation of one atom of oxygen"/>
    <property type="evidence" value="ECO:0007669"/>
    <property type="project" value="UniProtKB-EC"/>
</dbReference>
<dbReference type="Pfam" id="PF00067">
    <property type="entry name" value="p450"/>
    <property type="match status" value="1"/>
</dbReference>
<dbReference type="GO" id="GO:0005789">
    <property type="term" value="C:endoplasmic reticulum membrane"/>
    <property type="evidence" value="ECO:0007669"/>
    <property type="project" value="UniProtKB-SubCell"/>
</dbReference>
<keyword evidence="12 16" id="KW-0503">Monooxygenase</keyword>
<keyword evidence="10 16" id="KW-0560">Oxidoreductase</keyword>
<evidence type="ECO:0000256" key="2">
    <source>
        <dbReference type="ARBA" id="ARBA00004174"/>
    </source>
</evidence>
<evidence type="ECO:0000256" key="13">
    <source>
        <dbReference type="ARBA" id="ARBA00023136"/>
    </source>
</evidence>
<proteinExistence type="evidence at transcript level"/>
<evidence type="ECO:0000256" key="3">
    <source>
        <dbReference type="ARBA" id="ARBA00004406"/>
    </source>
</evidence>
<name>A0A5J6BU98_GLYPY</name>
<evidence type="ECO:0000256" key="7">
    <source>
        <dbReference type="ARBA" id="ARBA00022723"/>
    </source>
</evidence>
<keyword evidence="6 15" id="KW-0349">Heme</keyword>
<dbReference type="InterPro" id="IPR050476">
    <property type="entry name" value="Insect_CytP450_Detox"/>
</dbReference>
<dbReference type="PRINTS" id="PR00385">
    <property type="entry name" value="P450"/>
</dbReference>
<evidence type="ECO:0000256" key="6">
    <source>
        <dbReference type="ARBA" id="ARBA00022617"/>
    </source>
</evidence>
<protein>
    <recommendedName>
        <fullName evidence="5">unspecific monooxygenase</fullName>
        <ecNumber evidence="5">1.14.14.1</ecNumber>
    </recommendedName>
</protein>
<comment type="catalytic activity">
    <reaction evidence="14">
        <text>an organic molecule + reduced [NADPH--hemoprotein reductase] + O2 = an alcohol + oxidized [NADPH--hemoprotein reductase] + H2O + H(+)</text>
        <dbReference type="Rhea" id="RHEA:17149"/>
        <dbReference type="Rhea" id="RHEA-COMP:11964"/>
        <dbReference type="Rhea" id="RHEA-COMP:11965"/>
        <dbReference type="ChEBI" id="CHEBI:15377"/>
        <dbReference type="ChEBI" id="CHEBI:15378"/>
        <dbReference type="ChEBI" id="CHEBI:15379"/>
        <dbReference type="ChEBI" id="CHEBI:30879"/>
        <dbReference type="ChEBI" id="CHEBI:57618"/>
        <dbReference type="ChEBI" id="CHEBI:58210"/>
        <dbReference type="ChEBI" id="CHEBI:142491"/>
        <dbReference type="EC" id="1.14.14.1"/>
    </reaction>
</comment>
<comment type="subcellular location">
    <subcellularLocation>
        <location evidence="3">Endoplasmic reticulum membrane</location>
        <topology evidence="3">Peripheral membrane protein</topology>
    </subcellularLocation>
    <subcellularLocation>
        <location evidence="2">Microsome membrane</location>
        <topology evidence="2">Peripheral membrane protein</topology>
    </subcellularLocation>
</comment>
<organism evidence="17">
    <name type="scientific">Glyphodes pyloalis</name>
    <name type="common">Lesser mulberry snout moth</name>
    <dbReference type="NCBI Taxonomy" id="1242752"/>
    <lineage>
        <taxon>Eukaryota</taxon>
        <taxon>Metazoa</taxon>
        <taxon>Ecdysozoa</taxon>
        <taxon>Arthropoda</taxon>
        <taxon>Hexapoda</taxon>
        <taxon>Insecta</taxon>
        <taxon>Pterygota</taxon>
        <taxon>Neoptera</taxon>
        <taxon>Endopterygota</taxon>
        <taxon>Lepidoptera</taxon>
        <taxon>Glossata</taxon>
        <taxon>Ditrysia</taxon>
        <taxon>Pyraloidea</taxon>
        <taxon>Crambidae</taxon>
        <taxon>Spilomelinae</taxon>
        <taxon>Glyphodes</taxon>
    </lineage>
</organism>
<comment type="similarity">
    <text evidence="4 16">Belongs to the cytochrome P450 family.</text>
</comment>
<dbReference type="GO" id="GO:0020037">
    <property type="term" value="F:heme binding"/>
    <property type="evidence" value="ECO:0007669"/>
    <property type="project" value="InterPro"/>
</dbReference>
<evidence type="ECO:0000256" key="11">
    <source>
        <dbReference type="ARBA" id="ARBA00023004"/>
    </source>
</evidence>
<dbReference type="FunFam" id="1.10.630.10:FF:000042">
    <property type="entry name" value="Cytochrome P450"/>
    <property type="match status" value="1"/>
</dbReference>
<dbReference type="InterPro" id="IPR001128">
    <property type="entry name" value="Cyt_P450"/>
</dbReference>
<evidence type="ECO:0000313" key="17">
    <source>
        <dbReference type="EMBL" id="QEP99754.1"/>
    </source>
</evidence>
<dbReference type="AlphaFoldDB" id="A0A5J6BU98"/>
<evidence type="ECO:0000256" key="10">
    <source>
        <dbReference type="ARBA" id="ARBA00023002"/>
    </source>
</evidence>
<dbReference type="PANTHER" id="PTHR24292:SF54">
    <property type="entry name" value="CYP9F3-RELATED"/>
    <property type="match status" value="1"/>
</dbReference>
<evidence type="ECO:0000256" key="15">
    <source>
        <dbReference type="PIRSR" id="PIRSR602401-1"/>
    </source>
</evidence>
<evidence type="ECO:0000256" key="16">
    <source>
        <dbReference type="RuleBase" id="RU000461"/>
    </source>
</evidence>
<dbReference type="EMBL" id="MH715954">
    <property type="protein sequence ID" value="QEP99754.1"/>
    <property type="molecule type" value="mRNA"/>
</dbReference>
<evidence type="ECO:0000256" key="5">
    <source>
        <dbReference type="ARBA" id="ARBA00012109"/>
    </source>
</evidence>
<sequence length="530" mass="60656">MLFLIWLAVATAALVLYLKEVFSKLRKQEIRHRPTVPLLGNSAGVAFRLEHMTTALQKSYEAFPDDRVVGHYEFINPLILIKDLELLKNVTVKDFEHFVDRRAFGDIYDPLFGRNLLLLKGDDWKAMRSTLSPAFTSSKIRLMVPFMLEVGDKMMEQIKKNLDNAKCGYIDVDVKDMSTRYANDVIATCVFGLKVNSQREDNEFFKKVKEMSNVNFKRFLKFVGFRSFPALMAKLQIRLLPANISRFFSTIILGTMRQREKNNIVRNDMINLLLDAKKGSLSHDHGSTDTTAGFATVEESNVGKKKNDKEWSDNDLVAQAMLFLAAGFETISTSLSFLLHELALNPEVQERLVQEIRENDAKNGGKFDYTSIQGMEYLDMVVSELLRMWPAAPLIDRICVNEYNAGKPHAEATKDFIVQKGQSLTVSIFAFHRDPKHFPEPNKFDPERFSEENRQKIKPFTYMPFGLGPRNCIGSRFALCEVKVMVYQLLRVLEVSPCPRTCIPSRLAENTMSLRLAGGHWLRFSPRSYD</sequence>
<evidence type="ECO:0000256" key="4">
    <source>
        <dbReference type="ARBA" id="ARBA00010617"/>
    </source>
</evidence>
<feature type="binding site" description="axial binding residue" evidence="15">
    <location>
        <position position="472"/>
    </location>
    <ligand>
        <name>heme</name>
        <dbReference type="ChEBI" id="CHEBI:30413"/>
    </ligand>
    <ligandPart>
        <name>Fe</name>
        <dbReference type="ChEBI" id="CHEBI:18248"/>
    </ligandPart>
</feature>
<dbReference type="EC" id="1.14.14.1" evidence="5"/>
<evidence type="ECO:0000256" key="9">
    <source>
        <dbReference type="ARBA" id="ARBA00022848"/>
    </source>
</evidence>
<dbReference type="Gene3D" id="1.10.630.10">
    <property type="entry name" value="Cytochrome P450"/>
    <property type="match status" value="1"/>
</dbReference>
<dbReference type="PANTHER" id="PTHR24292">
    <property type="entry name" value="CYTOCHROME P450"/>
    <property type="match status" value="1"/>
</dbReference>
<dbReference type="InterPro" id="IPR036396">
    <property type="entry name" value="Cyt_P450_sf"/>
</dbReference>
<dbReference type="GO" id="GO:0005506">
    <property type="term" value="F:iron ion binding"/>
    <property type="evidence" value="ECO:0007669"/>
    <property type="project" value="InterPro"/>
</dbReference>
<keyword evidence="9" id="KW-0492">Microsome</keyword>
<evidence type="ECO:0000256" key="8">
    <source>
        <dbReference type="ARBA" id="ARBA00022824"/>
    </source>
</evidence>
<keyword evidence="13" id="KW-0472">Membrane</keyword>
<dbReference type="SUPFAM" id="SSF48264">
    <property type="entry name" value="Cytochrome P450"/>
    <property type="match status" value="1"/>
</dbReference>
<accession>A0A5J6BU98</accession>
<evidence type="ECO:0000256" key="14">
    <source>
        <dbReference type="ARBA" id="ARBA00047827"/>
    </source>
</evidence>
<dbReference type="PRINTS" id="PR00463">
    <property type="entry name" value="EP450I"/>
</dbReference>
<dbReference type="InterPro" id="IPR017972">
    <property type="entry name" value="Cyt_P450_CS"/>
</dbReference>
<keyword evidence="8" id="KW-0256">Endoplasmic reticulum</keyword>
<dbReference type="InterPro" id="IPR002401">
    <property type="entry name" value="Cyt_P450_E_grp-I"/>
</dbReference>
<keyword evidence="11 15" id="KW-0408">Iron</keyword>
<evidence type="ECO:0000256" key="12">
    <source>
        <dbReference type="ARBA" id="ARBA00023033"/>
    </source>
</evidence>
<reference evidence="17" key="1">
    <citation type="submission" date="2018-08" db="EMBL/GenBank/DDBJ databases">
        <authorList>
            <person name="Wang H."/>
            <person name="Su H."/>
            <person name="Liu Y."/>
        </authorList>
    </citation>
    <scope>NUCLEOTIDE SEQUENCE</scope>
    <source>
        <tissue evidence="17">Midgut</tissue>
    </source>
</reference>
<dbReference type="CDD" id="cd11056">
    <property type="entry name" value="CYP6-like"/>
    <property type="match status" value="1"/>
</dbReference>
<evidence type="ECO:0000256" key="1">
    <source>
        <dbReference type="ARBA" id="ARBA00001971"/>
    </source>
</evidence>
<comment type="cofactor">
    <cofactor evidence="1 15">
        <name>heme</name>
        <dbReference type="ChEBI" id="CHEBI:30413"/>
    </cofactor>
</comment>
<keyword evidence="7 15" id="KW-0479">Metal-binding</keyword>